<dbReference type="PIRSF" id="PIRSF000521">
    <property type="entry name" value="Transaminase_4ab_Lys_Orn"/>
    <property type="match status" value="1"/>
</dbReference>
<comment type="pathway">
    <text evidence="6">Amino-acid biosynthesis.</text>
</comment>
<dbReference type="PANTHER" id="PTHR11986">
    <property type="entry name" value="AMINOTRANSFERASE CLASS III"/>
    <property type="match status" value="1"/>
</dbReference>
<dbReference type="GO" id="GO:0008483">
    <property type="term" value="F:transaminase activity"/>
    <property type="evidence" value="ECO:0007669"/>
    <property type="project" value="UniProtKB-KW"/>
</dbReference>
<dbReference type="CDD" id="cd00610">
    <property type="entry name" value="OAT_like"/>
    <property type="match status" value="1"/>
</dbReference>
<evidence type="ECO:0000256" key="1">
    <source>
        <dbReference type="ARBA" id="ARBA00001933"/>
    </source>
</evidence>
<evidence type="ECO:0000256" key="2">
    <source>
        <dbReference type="ARBA" id="ARBA00022576"/>
    </source>
</evidence>
<dbReference type="PROSITE" id="PS00600">
    <property type="entry name" value="AA_TRANSFER_CLASS_3"/>
    <property type="match status" value="1"/>
</dbReference>
<dbReference type="GO" id="GO:0006526">
    <property type="term" value="P:L-arginine biosynthetic process"/>
    <property type="evidence" value="ECO:0007669"/>
    <property type="project" value="UniProtKB-ARBA"/>
</dbReference>
<dbReference type="NCBIfam" id="NF002325">
    <property type="entry name" value="PRK01278.1"/>
    <property type="match status" value="1"/>
</dbReference>
<protein>
    <submittedName>
        <fullName evidence="8">Acetylornithine/succinylornithine family transaminase</fullName>
    </submittedName>
</protein>
<dbReference type="InterPro" id="IPR015422">
    <property type="entry name" value="PyrdxlP-dep_Trfase_small"/>
</dbReference>
<dbReference type="InterPro" id="IPR050103">
    <property type="entry name" value="Class-III_PLP-dep_AT"/>
</dbReference>
<proteinExistence type="inferred from homology"/>
<dbReference type="Proteomes" id="UP000886845">
    <property type="component" value="Unassembled WGS sequence"/>
</dbReference>
<dbReference type="InterPro" id="IPR004636">
    <property type="entry name" value="AcOrn/SuccOrn_fam"/>
</dbReference>
<evidence type="ECO:0000256" key="6">
    <source>
        <dbReference type="ARBA" id="ARBA00029440"/>
    </source>
</evidence>
<sequence>MSEKTQDIANLYDLCLMHTYTPAIALIEGHGSKVTGMDNMQYIDLTAGIATLACGHCHPKVTEAIVNQAKLLPHCSNLYYNTNMALLGQRLSKLSGGYKAFFVSTGAEANENMVKIARLWGKERGGRYEVITFNKSFHGRTLAMCAATAQTKIQDGFDPLPTGFAYADYNDLESVKAAINDRTVAVMLEPVQGEGGVIPADPAFLQGLADLCKERDLLLLFDEIQTGMGRTGTLFAWEDTPVKPDLFTLGKALGGGLPLAAVLARPDVAALVKPGMLGTTFGGNPCACAAGLAVLDVIDQDGLLARAKATGAQLREGLEAFAATYPQILAVRGKGLLIGMVVEGSAKEVVDACRNFGALCCTAGEHVVRFIPPLNIPEKDVAEALDMISDALEQLWGDAN</sequence>
<dbReference type="NCBIfam" id="TIGR00707">
    <property type="entry name" value="argD"/>
    <property type="match status" value="1"/>
</dbReference>
<dbReference type="InterPro" id="IPR049704">
    <property type="entry name" value="Aminotrans_3_PPA_site"/>
</dbReference>
<evidence type="ECO:0000256" key="7">
    <source>
        <dbReference type="RuleBase" id="RU003560"/>
    </source>
</evidence>
<dbReference type="AlphaFoldDB" id="A0A9D1T262"/>
<dbReference type="InterPro" id="IPR005814">
    <property type="entry name" value="Aminotrans_3"/>
</dbReference>
<dbReference type="Pfam" id="PF00202">
    <property type="entry name" value="Aminotran_3"/>
    <property type="match status" value="1"/>
</dbReference>
<keyword evidence="3" id="KW-0028">Amino-acid biosynthesis</keyword>
<gene>
    <name evidence="8" type="ORF">IAC79_03260</name>
</gene>
<evidence type="ECO:0000256" key="4">
    <source>
        <dbReference type="ARBA" id="ARBA00022679"/>
    </source>
</evidence>
<accession>A0A9D1T262</accession>
<dbReference type="GO" id="GO:0030170">
    <property type="term" value="F:pyridoxal phosphate binding"/>
    <property type="evidence" value="ECO:0007669"/>
    <property type="project" value="InterPro"/>
</dbReference>
<dbReference type="Gene3D" id="3.90.1150.10">
    <property type="entry name" value="Aspartate Aminotransferase, domain 1"/>
    <property type="match status" value="1"/>
</dbReference>
<reference evidence="8" key="2">
    <citation type="journal article" date="2021" name="PeerJ">
        <title>Extensive microbial diversity within the chicken gut microbiome revealed by metagenomics and culture.</title>
        <authorList>
            <person name="Gilroy R."/>
            <person name="Ravi A."/>
            <person name="Getino M."/>
            <person name="Pursley I."/>
            <person name="Horton D.L."/>
            <person name="Alikhan N.F."/>
            <person name="Baker D."/>
            <person name="Gharbi K."/>
            <person name="Hall N."/>
            <person name="Watson M."/>
            <person name="Adriaenssens E.M."/>
            <person name="Foster-Nyarko E."/>
            <person name="Jarju S."/>
            <person name="Secka A."/>
            <person name="Antonio M."/>
            <person name="Oren A."/>
            <person name="Chaudhuri R.R."/>
            <person name="La Ragione R."/>
            <person name="Hildebrand F."/>
            <person name="Pallen M.J."/>
        </authorList>
    </citation>
    <scope>NUCLEOTIDE SEQUENCE</scope>
    <source>
        <strain evidence="8">35461</strain>
    </source>
</reference>
<evidence type="ECO:0000313" key="9">
    <source>
        <dbReference type="Proteomes" id="UP000886845"/>
    </source>
</evidence>
<organism evidence="8 9">
    <name type="scientific">Candidatus Spyradenecus faecavium</name>
    <dbReference type="NCBI Taxonomy" id="2840947"/>
    <lineage>
        <taxon>Bacteria</taxon>
        <taxon>Pseudomonadati</taxon>
        <taxon>Lentisphaerota</taxon>
        <taxon>Lentisphaeria</taxon>
        <taxon>Lentisphaerales</taxon>
        <taxon>Lentisphaeraceae</taxon>
        <taxon>Lentisphaeraceae incertae sedis</taxon>
        <taxon>Candidatus Spyradenecus</taxon>
    </lineage>
</organism>
<dbReference type="GO" id="GO:0042802">
    <property type="term" value="F:identical protein binding"/>
    <property type="evidence" value="ECO:0007669"/>
    <property type="project" value="TreeGrafter"/>
</dbReference>
<reference evidence="8" key="1">
    <citation type="submission" date="2020-10" db="EMBL/GenBank/DDBJ databases">
        <authorList>
            <person name="Gilroy R."/>
        </authorList>
    </citation>
    <scope>NUCLEOTIDE SEQUENCE</scope>
    <source>
        <strain evidence="8">35461</strain>
    </source>
</reference>
<evidence type="ECO:0000313" key="8">
    <source>
        <dbReference type="EMBL" id="HIV09115.1"/>
    </source>
</evidence>
<dbReference type="InterPro" id="IPR015421">
    <property type="entry name" value="PyrdxlP-dep_Trfase_major"/>
</dbReference>
<keyword evidence="5 7" id="KW-0663">Pyridoxal phosphate</keyword>
<comment type="cofactor">
    <cofactor evidence="1">
        <name>pyridoxal 5'-phosphate</name>
        <dbReference type="ChEBI" id="CHEBI:597326"/>
    </cofactor>
</comment>
<dbReference type="InterPro" id="IPR015424">
    <property type="entry name" value="PyrdxlP-dep_Trfase"/>
</dbReference>
<dbReference type="FunFam" id="3.40.640.10:FF:000004">
    <property type="entry name" value="Acetylornithine aminotransferase"/>
    <property type="match status" value="1"/>
</dbReference>
<dbReference type="EMBL" id="DVOR01000102">
    <property type="protein sequence ID" value="HIV09115.1"/>
    <property type="molecule type" value="Genomic_DNA"/>
</dbReference>
<dbReference type="SUPFAM" id="SSF53383">
    <property type="entry name" value="PLP-dependent transferases"/>
    <property type="match status" value="1"/>
</dbReference>
<name>A0A9D1T262_9BACT</name>
<comment type="similarity">
    <text evidence="7">Belongs to the class-III pyridoxal-phosphate-dependent aminotransferase family.</text>
</comment>
<keyword evidence="2" id="KW-0032">Aminotransferase</keyword>
<evidence type="ECO:0000256" key="5">
    <source>
        <dbReference type="ARBA" id="ARBA00022898"/>
    </source>
</evidence>
<evidence type="ECO:0000256" key="3">
    <source>
        <dbReference type="ARBA" id="ARBA00022605"/>
    </source>
</evidence>
<dbReference type="PANTHER" id="PTHR11986:SF79">
    <property type="entry name" value="ACETYLORNITHINE AMINOTRANSFERASE, MITOCHONDRIAL"/>
    <property type="match status" value="1"/>
</dbReference>
<comment type="caution">
    <text evidence="8">The sequence shown here is derived from an EMBL/GenBank/DDBJ whole genome shotgun (WGS) entry which is preliminary data.</text>
</comment>
<dbReference type="Gene3D" id="3.40.640.10">
    <property type="entry name" value="Type I PLP-dependent aspartate aminotransferase-like (Major domain)"/>
    <property type="match status" value="1"/>
</dbReference>
<keyword evidence="4" id="KW-0808">Transferase</keyword>